<feature type="region of interest" description="Disordered" evidence="1">
    <location>
        <begin position="40"/>
        <end position="63"/>
    </location>
</feature>
<dbReference type="RefSeq" id="WP_286213453.1">
    <property type="nucleotide sequence ID" value="NZ_AP027452.1"/>
</dbReference>
<keyword evidence="2" id="KW-0732">Signal</keyword>
<evidence type="ECO:0000256" key="2">
    <source>
        <dbReference type="SAM" id="SignalP"/>
    </source>
</evidence>
<gene>
    <name evidence="3" type="ORF">hbim_00636</name>
</gene>
<evidence type="ECO:0000313" key="4">
    <source>
        <dbReference type="Proteomes" id="UP001241092"/>
    </source>
</evidence>
<protein>
    <recommendedName>
        <fullName evidence="5">Secreted protein</fullName>
    </recommendedName>
</protein>
<evidence type="ECO:0000313" key="3">
    <source>
        <dbReference type="EMBL" id="BDY26721.1"/>
    </source>
</evidence>
<feature type="signal peptide" evidence="2">
    <location>
        <begin position="1"/>
        <end position="38"/>
    </location>
</feature>
<organism evidence="3 4">
    <name type="scientific">Mycolicibacterium mageritense</name>
    <name type="common">Mycobacterium mageritense</name>
    <dbReference type="NCBI Taxonomy" id="53462"/>
    <lineage>
        <taxon>Bacteria</taxon>
        <taxon>Bacillati</taxon>
        <taxon>Actinomycetota</taxon>
        <taxon>Actinomycetes</taxon>
        <taxon>Mycobacteriales</taxon>
        <taxon>Mycobacteriaceae</taxon>
        <taxon>Mycolicibacterium</taxon>
    </lineage>
</organism>
<proteinExistence type="predicted"/>
<feature type="chain" id="PRO_5042519855" description="Secreted protein" evidence="2">
    <location>
        <begin position="39"/>
        <end position="194"/>
    </location>
</feature>
<name>A0AAI8TQT2_MYCME</name>
<dbReference type="EMBL" id="AP027452">
    <property type="protein sequence ID" value="BDY26721.1"/>
    <property type="molecule type" value="Genomic_DNA"/>
</dbReference>
<dbReference type="AlphaFoldDB" id="A0AAI8TQT2"/>
<evidence type="ECO:0000256" key="1">
    <source>
        <dbReference type="SAM" id="MobiDB-lite"/>
    </source>
</evidence>
<reference evidence="3" key="1">
    <citation type="submission" date="2023-03" db="EMBL/GenBank/DDBJ databases">
        <title>Draft genome sequence of a Mycolicibacterium mageritense strain H4_3_1 isolated from a hybrid biological-inorganic system reactor.</title>
        <authorList>
            <person name="Feng X."/>
            <person name="Kazama D."/>
            <person name="Sato K."/>
            <person name="Kobayashi H."/>
        </authorList>
    </citation>
    <scope>NUCLEOTIDE SEQUENCE</scope>
    <source>
        <strain evidence="3">H4_3_1</strain>
    </source>
</reference>
<feature type="compositionally biased region" description="Polar residues" evidence="1">
    <location>
        <begin position="40"/>
        <end position="52"/>
    </location>
</feature>
<dbReference type="Proteomes" id="UP001241092">
    <property type="component" value="Chromosome"/>
</dbReference>
<accession>A0AAI8TQT2</accession>
<evidence type="ECO:0008006" key="5">
    <source>
        <dbReference type="Google" id="ProtNLM"/>
    </source>
</evidence>
<sequence>MAKHRKMSEKTVRTRTFVGGILAGGALLAAGPAGSALADTTQAAADSTNPSANAVKRPDLGNPAPGVRATQAVGDRVFNQKTPVNKALDDSALGQVYHINFGTPEGGIDTSTGKAAPAGGANGVVKGELNVNAGKYYYDQAQSAGIPLPDEKDLPGVLPKALSGNTSAVNKNAGPTSKTCTVGKTSVSAQAASC</sequence>